<evidence type="ECO:0000256" key="11">
    <source>
        <dbReference type="ARBA" id="ARBA00022679"/>
    </source>
</evidence>
<dbReference type="CDD" id="cd13595">
    <property type="entry name" value="PBP2_HisGs"/>
    <property type="match status" value="1"/>
</dbReference>
<dbReference type="PANTHER" id="PTHR21403:SF8">
    <property type="entry name" value="ATP PHOSPHORIBOSYLTRANSFERASE"/>
    <property type="match status" value="1"/>
</dbReference>
<name>A0A222FI83_9GAMM</name>
<sequence length="216" mass="23606">MTQPLTIALSKGRILDDTLPLLAEAGIHPAEDIKKSRKLIFDTNHDHIKLVVIRATDVPTYVEYGAADLGVAGKDVLMEYNSDDLCEPLDLNIATCRLMTAALKDAEMPQGRLKVATKFVNVAKRYFAEQGRQVDIIKLYGGMELAPIMNLADMIVDIVDTGNTLKANGLEARDLIAPISSRLVAGRAAMKVKHAQIQPIIDQMAAAVERQRTESA</sequence>
<keyword evidence="9 16" id="KW-0028">Amino-acid biosynthesis</keyword>
<dbReference type="FunFam" id="3.40.190.10:FF:000008">
    <property type="entry name" value="ATP phosphoribosyltransferase"/>
    <property type="match status" value="1"/>
</dbReference>
<dbReference type="GO" id="GO:0005737">
    <property type="term" value="C:cytoplasm"/>
    <property type="evidence" value="ECO:0007669"/>
    <property type="project" value="UniProtKB-SubCell"/>
</dbReference>
<evidence type="ECO:0000256" key="7">
    <source>
        <dbReference type="ARBA" id="ARBA00020998"/>
    </source>
</evidence>
<evidence type="ECO:0000256" key="13">
    <source>
        <dbReference type="ARBA" id="ARBA00022840"/>
    </source>
</evidence>
<dbReference type="GO" id="GO:0003879">
    <property type="term" value="F:ATP phosphoribosyltransferase activity"/>
    <property type="evidence" value="ECO:0007669"/>
    <property type="project" value="UniProtKB-UniRule"/>
</dbReference>
<dbReference type="Proteomes" id="UP000202440">
    <property type="component" value="Chromosome"/>
</dbReference>
<dbReference type="PROSITE" id="PS01316">
    <property type="entry name" value="ATP_P_PHORIBOSYLTR"/>
    <property type="match status" value="1"/>
</dbReference>
<evidence type="ECO:0000313" key="18">
    <source>
        <dbReference type="EMBL" id="ASP38755.1"/>
    </source>
</evidence>
<organism evidence="18 19">
    <name type="scientific">Bacterioplanes sanyensis</name>
    <dbReference type="NCBI Taxonomy" id="1249553"/>
    <lineage>
        <taxon>Bacteria</taxon>
        <taxon>Pseudomonadati</taxon>
        <taxon>Pseudomonadota</taxon>
        <taxon>Gammaproteobacteria</taxon>
        <taxon>Oceanospirillales</taxon>
        <taxon>Oceanospirillaceae</taxon>
        <taxon>Bacterioplanes</taxon>
    </lineage>
</organism>
<keyword evidence="13 16" id="KW-0067">ATP-binding</keyword>
<keyword evidence="19" id="KW-1185">Reference proteome</keyword>
<comment type="catalytic activity">
    <reaction evidence="1 16">
        <text>1-(5-phospho-beta-D-ribosyl)-ATP + diphosphate = 5-phospho-alpha-D-ribose 1-diphosphate + ATP</text>
        <dbReference type="Rhea" id="RHEA:18473"/>
        <dbReference type="ChEBI" id="CHEBI:30616"/>
        <dbReference type="ChEBI" id="CHEBI:33019"/>
        <dbReference type="ChEBI" id="CHEBI:58017"/>
        <dbReference type="ChEBI" id="CHEBI:73183"/>
        <dbReference type="EC" id="2.4.2.17"/>
    </reaction>
</comment>
<comment type="domain">
    <text evidence="16">Lacks the C-terminal regulatory region which is replaced by HisZ.</text>
</comment>
<comment type="subcellular location">
    <subcellularLocation>
        <location evidence="2 16">Cytoplasm</location>
    </subcellularLocation>
</comment>
<dbReference type="HAMAP" id="MF_01018">
    <property type="entry name" value="HisG_Short"/>
    <property type="match status" value="1"/>
</dbReference>
<dbReference type="InterPro" id="IPR013820">
    <property type="entry name" value="ATP_PRibTrfase_cat"/>
</dbReference>
<dbReference type="FunFam" id="3.40.190.10:FF:000011">
    <property type="entry name" value="ATP phosphoribosyltransferase"/>
    <property type="match status" value="1"/>
</dbReference>
<keyword evidence="10 16" id="KW-0328">Glycosyltransferase</keyword>
<evidence type="ECO:0000256" key="2">
    <source>
        <dbReference type="ARBA" id="ARBA00004496"/>
    </source>
</evidence>
<evidence type="ECO:0000256" key="10">
    <source>
        <dbReference type="ARBA" id="ARBA00022676"/>
    </source>
</evidence>
<evidence type="ECO:0000256" key="12">
    <source>
        <dbReference type="ARBA" id="ARBA00022741"/>
    </source>
</evidence>
<dbReference type="SUPFAM" id="SSF53850">
    <property type="entry name" value="Periplasmic binding protein-like II"/>
    <property type="match status" value="1"/>
</dbReference>
<dbReference type="KEGG" id="bsan:CHH28_08695"/>
<dbReference type="GO" id="GO:0005524">
    <property type="term" value="F:ATP binding"/>
    <property type="evidence" value="ECO:0007669"/>
    <property type="project" value="UniProtKB-KW"/>
</dbReference>
<comment type="subunit">
    <text evidence="5 16">Heteromultimer composed of HisG and HisZ subunits.</text>
</comment>
<keyword evidence="14 16" id="KW-0368">Histidine biosynthesis</keyword>
<proteinExistence type="inferred from homology"/>
<dbReference type="Gene3D" id="3.40.190.10">
    <property type="entry name" value="Periplasmic binding protein-like II"/>
    <property type="match status" value="2"/>
</dbReference>
<dbReference type="InterPro" id="IPR001348">
    <property type="entry name" value="ATP_PRibTrfase_HisG"/>
</dbReference>
<evidence type="ECO:0000256" key="1">
    <source>
        <dbReference type="ARBA" id="ARBA00000915"/>
    </source>
</evidence>
<keyword evidence="8 16" id="KW-0963">Cytoplasm</keyword>
<dbReference type="AlphaFoldDB" id="A0A222FI83"/>
<evidence type="ECO:0000256" key="16">
    <source>
        <dbReference type="HAMAP-Rule" id="MF_01018"/>
    </source>
</evidence>
<comment type="pathway">
    <text evidence="3 16">Amino-acid biosynthesis; L-histidine biosynthesis; L-histidine from 5-phospho-alpha-D-ribose 1-diphosphate: step 1/9.</text>
</comment>
<accession>A0A222FI83</accession>
<evidence type="ECO:0000259" key="17">
    <source>
        <dbReference type="Pfam" id="PF01634"/>
    </source>
</evidence>
<evidence type="ECO:0000256" key="14">
    <source>
        <dbReference type="ARBA" id="ARBA00023102"/>
    </source>
</evidence>
<dbReference type="InterPro" id="IPR018198">
    <property type="entry name" value="ATP_PRibTrfase_CS"/>
</dbReference>
<dbReference type="Pfam" id="PF01634">
    <property type="entry name" value="HisG"/>
    <property type="match status" value="1"/>
</dbReference>
<reference evidence="18 19" key="1">
    <citation type="submission" date="2017-07" db="EMBL/GenBank/DDBJ databases">
        <title>Annotated genome sequence of Bacterioplanes sanyensis isolated from Red Sea.</title>
        <authorList>
            <person name="Rehman Z.U."/>
        </authorList>
    </citation>
    <scope>NUCLEOTIDE SEQUENCE [LARGE SCALE GENOMIC DNA]</scope>
    <source>
        <strain evidence="18 19">NV9</strain>
    </source>
</reference>
<feature type="domain" description="ATP phosphoribosyltransferase catalytic" evidence="17">
    <location>
        <begin position="54"/>
        <end position="205"/>
    </location>
</feature>
<dbReference type="PANTHER" id="PTHR21403">
    <property type="entry name" value="ATP PHOSPHORIBOSYLTRANSFERASE ATP-PRTASE"/>
    <property type="match status" value="1"/>
</dbReference>
<comment type="similarity">
    <text evidence="4 16">Belongs to the ATP phosphoribosyltransferase family. Short subfamily.</text>
</comment>
<dbReference type="UniPathway" id="UPA00031">
    <property type="reaction ID" value="UER00006"/>
</dbReference>
<evidence type="ECO:0000313" key="19">
    <source>
        <dbReference type="Proteomes" id="UP000202440"/>
    </source>
</evidence>
<evidence type="ECO:0000256" key="4">
    <source>
        <dbReference type="ARBA" id="ARBA00009489"/>
    </source>
</evidence>
<dbReference type="EC" id="2.4.2.17" evidence="6 16"/>
<evidence type="ECO:0000256" key="6">
    <source>
        <dbReference type="ARBA" id="ARBA00011946"/>
    </source>
</evidence>
<dbReference type="RefSeq" id="WP_094059941.1">
    <property type="nucleotide sequence ID" value="NZ_CP022530.1"/>
</dbReference>
<protein>
    <recommendedName>
        <fullName evidence="7 16">ATP phosphoribosyltransferase</fullName>
        <shortName evidence="16">ATP-PRT</shortName>
        <shortName evidence="16">ATP-PRTase</shortName>
        <ecNumber evidence="6 16">2.4.2.17</ecNumber>
    </recommendedName>
</protein>
<evidence type="ECO:0000256" key="8">
    <source>
        <dbReference type="ARBA" id="ARBA00022490"/>
    </source>
</evidence>
<gene>
    <name evidence="16" type="primary">hisG</name>
    <name evidence="18" type="ORF">CHH28_08695</name>
</gene>
<keyword evidence="11 16" id="KW-0808">Transferase</keyword>
<evidence type="ECO:0000256" key="3">
    <source>
        <dbReference type="ARBA" id="ARBA00004667"/>
    </source>
</evidence>
<dbReference type="OrthoDB" id="9801867at2"/>
<dbReference type="GO" id="GO:0000105">
    <property type="term" value="P:L-histidine biosynthetic process"/>
    <property type="evidence" value="ECO:0007669"/>
    <property type="project" value="UniProtKB-UniRule"/>
</dbReference>
<keyword evidence="12 16" id="KW-0547">Nucleotide-binding</keyword>
<comment type="function">
    <text evidence="15 16">Catalyzes the condensation of ATP and 5-phosphoribose 1-diphosphate to form N'-(5'-phosphoribosyl)-ATP (PR-ATP). Has a crucial role in the pathway because the rate of histidine biosynthesis seems to be controlled primarily by regulation of HisG enzymatic activity.</text>
</comment>
<evidence type="ECO:0000256" key="5">
    <source>
        <dbReference type="ARBA" id="ARBA00011496"/>
    </source>
</evidence>
<evidence type="ECO:0000256" key="15">
    <source>
        <dbReference type="ARBA" id="ARBA00024861"/>
    </source>
</evidence>
<dbReference type="NCBIfam" id="TIGR00070">
    <property type="entry name" value="hisG"/>
    <property type="match status" value="1"/>
</dbReference>
<dbReference type="EMBL" id="CP022530">
    <property type="protein sequence ID" value="ASP38755.1"/>
    <property type="molecule type" value="Genomic_DNA"/>
</dbReference>
<evidence type="ECO:0000256" key="9">
    <source>
        <dbReference type="ARBA" id="ARBA00022605"/>
    </source>
</evidence>
<dbReference type="InterPro" id="IPR024893">
    <property type="entry name" value="ATP_PRibTrfase_HisG_short"/>
</dbReference>